<proteinExistence type="predicted"/>
<evidence type="ECO:0000313" key="3">
    <source>
        <dbReference type="Proteomes" id="UP001167796"/>
    </source>
</evidence>
<gene>
    <name evidence="2" type="ORF">Q5H92_14820</name>
</gene>
<comment type="caution">
    <text evidence="2">The sequence shown here is derived from an EMBL/GenBank/DDBJ whole genome shotgun (WGS) entry which is preliminary data.</text>
</comment>
<reference evidence="2" key="1">
    <citation type="submission" date="2023-07" db="EMBL/GenBank/DDBJ databases">
        <authorList>
            <person name="Kim M.K."/>
        </authorList>
    </citation>
    <scope>NUCLEOTIDE SEQUENCE</scope>
    <source>
        <strain evidence="2">M29</strain>
    </source>
</reference>
<organism evidence="2 3">
    <name type="scientific">Hymenobacter mellowenesis</name>
    <dbReference type="NCBI Taxonomy" id="3063995"/>
    <lineage>
        <taxon>Bacteria</taxon>
        <taxon>Pseudomonadati</taxon>
        <taxon>Bacteroidota</taxon>
        <taxon>Cytophagia</taxon>
        <taxon>Cytophagales</taxon>
        <taxon>Hymenobacteraceae</taxon>
        <taxon>Hymenobacter</taxon>
    </lineage>
</organism>
<evidence type="ECO:0000256" key="1">
    <source>
        <dbReference type="SAM" id="MobiDB-lite"/>
    </source>
</evidence>
<dbReference type="RefSeq" id="WP_305012317.1">
    <property type="nucleotide sequence ID" value="NZ_JAUQSX010000007.1"/>
</dbReference>
<keyword evidence="3" id="KW-1185">Reference proteome</keyword>
<name>A0ABT9AE36_9BACT</name>
<evidence type="ECO:0000313" key="2">
    <source>
        <dbReference type="EMBL" id="MDO7847639.1"/>
    </source>
</evidence>
<feature type="region of interest" description="Disordered" evidence="1">
    <location>
        <begin position="1"/>
        <end position="20"/>
    </location>
</feature>
<sequence length="218" mass="23377">MPYSTVTPAPLSVNEGEAGPGTLTFQATTNPPRPGSSALVVFPFVLSSSNTLTPLPVVGTGGLNLDYTIPQDGVLVFRAVQVAAEEGVAGEFGDLGEIRWDLDNGMFYQVTEADNGQGSSTWVSTDLDYSTLLPQAGSKAYALSTDTLTSIYHRLLLLTLQKELGPLPANNQPKVDQLTESLGKLDRGLQGATYLFQDTNYTECARTLELLSLTRYLP</sequence>
<dbReference type="Proteomes" id="UP001167796">
    <property type="component" value="Unassembled WGS sequence"/>
</dbReference>
<dbReference type="EMBL" id="JAUQSX010000007">
    <property type="protein sequence ID" value="MDO7847639.1"/>
    <property type="molecule type" value="Genomic_DNA"/>
</dbReference>
<accession>A0ABT9AE36</accession>
<protein>
    <submittedName>
        <fullName evidence="2">Uncharacterized protein</fullName>
    </submittedName>
</protein>